<keyword evidence="6" id="KW-0560">Oxidoreductase</keyword>
<evidence type="ECO:0000256" key="3">
    <source>
        <dbReference type="ARBA" id="ARBA00005349"/>
    </source>
</evidence>
<keyword evidence="5" id="KW-0274">FAD</keyword>
<name>A0ABV6IC37_9BURK</name>
<reference evidence="9 10" key="1">
    <citation type="submission" date="2024-09" db="EMBL/GenBank/DDBJ databases">
        <authorList>
            <person name="Sun Q."/>
            <person name="Mori K."/>
        </authorList>
    </citation>
    <scope>NUCLEOTIDE SEQUENCE [LARGE SCALE GENOMIC DNA]</scope>
    <source>
        <strain evidence="9 10">CCM 8677</strain>
    </source>
</reference>
<dbReference type="RefSeq" id="WP_390210976.1">
    <property type="nucleotide sequence ID" value="NZ_JBHLXJ010000007.1"/>
</dbReference>
<dbReference type="InterPro" id="IPR036188">
    <property type="entry name" value="FAD/NAD-bd_sf"/>
</dbReference>
<comment type="similarity">
    <text evidence="3">Belongs to the UbiH/COQ6 family.</text>
</comment>
<comment type="caution">
    <text evidence="9">The sequence shown here is derived from an EMBL/GenBank/DDBJ whole genome shotgun (WGS) entry which is preliminary data.</text>
</comment>
<dbReference type="InterPro" id="IPR002938">
    <property type="entry name" value="FAD-bd"/>
</dbReference>
<dbReference type="Proteomes" id="UP001589844">
    <property type="component" value="Unassembled WGS sequence"/>
</dbReference>
<evidence type="ECO:0000313" key="10">
    <source>
        <dbReference type="Proteomes" id="UP001589844"/>
    </source>
</evidence>
<comment type="cofactor">
    <cofactor evidence="1">
        <name>FAD</name>
        <dbReference type="ChEBI" id="CHEBI:57692"/>
    </cofactor>
</comment>
<dbReference type="PANTHER" id="PTHR43876">
    <property type="entry name" value="UBIQUINONE BIOSYNTHESIS MONOOXYGENASE COQ6, MITOCHONDRIAL"/>
    <property type="match status" value="1"/>
</dbReference>
<evidence type="ECO:0000313" key="9">
    <source>
        <dbReference type="EMBL" id="MFC0349387.1"/>
    </source>
</evidence>
<gene>
    <name evidence="9" type="ORF">ACFFJH_06190</name>
</gene>
<protein>
    <submittedName>
        <fullName evidence="9">FAD-dependent monooxygenase</fullName>
    </submittedName>
</protein>
<evidence type="ECO:0000256" key="5">
    <source>
        <dbReference type="ARBA" id="ARBA00022827"/>
    </source>
</evidence>
<comment type="pathway">
    <text evidence="2">Cofactor biosynthesis; ubiquinone biosynthesis.</text>
</comment>
<evidence type="ECO:0000259" key="8">
    <source>
        <dbReference type="Pfam" id="PF01494"/>
    </source>
</evidence>
<evidence type="ECO:0000256" key="7">
    <source>
        <dbReference type="ARBA" id="ARBA00023033"/>
    </source>
</evidence>
<dbReference type="PRINTS" id="PR00420">
    <property type="entry name" value="RNGMNOXGNASE"/>
</dbReference>
<dbReference type="EMBL" id="JBHLXJ010000007">
    <property type="protein sequence ID" value="MFC0349387.1"/>
    <property type="molecule type" value="Genomic_DNA"/>
</dbReference>
<feature type="domain" description="FAD-binding" evidence="8">
    <location>
        <begin position="164"/>
        <end position="354"/>
    </location>
</feature>
<dbReference type="GO" id="GO:0004497">
    <property type="term" value="F:monooxygenase activity"/>
    <property type="evidence" value="ECO:0007669"/>
    <property type="project" value="UniProtKB-KW"/>
</dbReference>
<dbReference type="InterPro" id="IPR010971">
    <property type="entry name" value="UbiH/COQ6"/>
</dbReference>
<organism evidence="9 10">
    <name type="scientific">Undibacterium danionis</name>
    <dbReference type="NCBI Taxonomy" id="1812100"/>
    <lineage>
        <taxon>Bacteria</taxon>
        <taxon>Pseudomonadati</taxon>
        <taxon>Pseudomonadota</taxon>
        <taxon>Betaproteobacteria</taxon>
        <taxon>Burkholderiales</taxon>
        <taxon>Oxalobacteraceae</taxon>
        <taxon>Undibacterium</taxon>
    </lineage>
</organism>
<evidence type="ECO:0000256" key="6">
    <source>
        <dbReference type="ARBA" id="ARBA00023002"/>
    </source>
</evidence>
<evidence type="ECO:0000256" key="1">
    <source>
        <dbReference type="ARBA" id="ARBA00001974"/>
    </source>
</evidence>
<dbReference type="Gene3D" id="3.50.50.60">
    <property type="entry name" value="FAD/NAD(P)-binding domain"/>
    <property type="match status" value="2"/>
</dbReference>
<keyword evidence="10" id="KW-1185">Reference proteome</keyword>
<dbReference type="SUPFAM" id="SSF51905">
    <property type="entry name" value="FAD/NAD(P)-binding domain"/>
    <property type="match status" value="1"/>
</dbReference>
<dbReference type="Pfam" id="PF01494">
    <property type="entry name" value="FAD_binding_3"/>
    <property type="match status" value="1"/>
</dbReference>
<dbReference type="InterPro" id="IPR051205">
    <property type="entry name" value="UbiH/COQ6_monooxygenase"/>
</dbReference>
<keyword evidence="4" id="KW-0285">Flavoprotein</keyword>
<evidence type="ECO:0000256" key="2">
    <source>
        <dbReference type="ARBA" id="ARBA00004749"/>
    </source>
</evidence>
<sequence length="405" mass="43363">MSHQVIRSDICVVGDGAVGKAAALGLAQAGLSVALLGAGQAASANPLSVSSSLPDALDVRVFALNHVAYHLLHGLKVWDALDVSRIAAVTSMMVKDAGVDAKGAIDFDAYGSYISELAWIVEDSNLNHALDAALRFAPNIHRINGSAEKLSSDTEHASIWMADGRELHASLVVGADGAQSWVRGQVDIGLDYRSYGQQGVVTNFACEKPHHGVAHQWFVGDQGIIALLPLPGNQVSLVWSAPDALAADLMRESLSSLIARLQVYCAVTHGQLSPLQPEVIKSFPLRFIRPHSLVAQRVALVGDAAHVVHPLAGHGMNLGFADVQSLLNVVSQRESFRDCGDARVLSRYRRARSEEVALMQLATDGLERLFGSEISAVRLVRDAGLNLLNRMPLLKRKLISHAMGK</sequence>
<dbReference type="NCBIfam" id="TIGR01988">
    <property type="entry name" value="Ubi-OHases"/>
    <property type="match status" value="1"/>
</dbReference>
<evidence type="ECO:0000256" key="4">
    <source>
        <dbReference type="ARBA" id="ARBA00022630"/>
    </source>
</evidence>
<accession>A0ABV6IC37</accession>
<dbReference type="PANTHER" id="PTHR43876:SF7">
    <property type="entry name" value="UBIQUINONE BIOSYNTHESIS MONOOXYGENASE COQ6, MITOCHONDRIAL"/>
    <property type="match status" value="1"/>
</dbReference>
<keyword evidence="7 9" id="KW-0503">Monooxygenase</keyword>
<proteinExistence type="inferred from homology"/>